<dbReference type="Proteomes" id="UP000315434">
    <property type="component" value="Unassembled WGS sequence"/>
</dbReference>
<comment type="caution">
    <text evidence="2">The sequence shown here is derived from an EMBL/GenBank/DDBJ whole genome shotgun (WGS) entry which is preliminary data.</text>
</comment>
<evidence type="ECO:0000259" key="1">
    <source>
        <dbReference type="Pfam" id="PF10137"/>
    </source>
</evidence>
<proteinExistence type="predicted"/>
<dbReference type="AlphaFoldDB" id="A0A546XI30"/>
<dbReference type="RefSeq" id="WP_142840959.1">
    <property type="nucleotide sequence ID" value="NZ_SGNY01000003.1"/>
</dbReference>
<feature type="domain" description="CD-NTase-associated protein 12/Pycsar effector protein TIR" evidence="1">
    <location>
        <begin position="6"/>
        <end position="126"/>
    </location>
</feature>
<dbReference type="GO" id="GO:0050135">
    <property type="term" value="F:NADP+ nucleosidase activity"/>
    <property type="evidence" value="ECO:0007669"/>
    <property type="project" value="InterPro"/>
</dbReference>
<dbReference type="SUPFAM" id="SSF48452">
    <property type="entry name" value="TPR-like"/>
    <property type="match status" value="1"/>
</dbReference>
<dbReference type="EMBL" id="SGNY01000003">
    <property type="protein sequence ID" value="TRB00390.1"/>
    <property type="molecule type" value="Genomic_DNA"/>
</dbReference>
<dbReference type="Gene3D" id="1.25.40.10">
    <property type="entry name" value="Tetratricopeptide repeat domain"/>
    <property type="match status" value="1"/>
</dbReference>
<gene>
    <name evidence="2" type="ORF">EXN68_11760</name>
</gene>
<evidence type="ECO:0000313" key="2">
    <source>
        <dbReference type="EMBL" id="TRB00390.1"/>
    </source>
</evidence>
<accession>A0A546XI30</accession>
<dbReference type="InterPro" id="IPR011990">
    <property type="entry name" value="TPR-like_helical_dom_sf"/>
</dbReference>
<dbReference type="InterPro" id="IPR019302">
    <property type="entry name" value="CAP12/PCTIR_TIR_dom"/>
</dbReference>
<dbReference type="OrthoDB" id="5497289at2"/>
<reference evidence="2 3" key="1">
    <citation type="journal article" date="2019" name="Appl. Microbiol. Biotechnol.">
        <title>Differential efficiency of wild type rhizogenic strains for rol gene transformation of plants.</title>
        <authorList>
            <person name="Desmet S."/>
            <person name="De Keyser E."/>
            <person name="Van Vaerenbergh J."/>
            <person name="Baeyen S."/>
            <person name="Van Huylenbroeck J."/>
            <person name="Geelen D."/>
            <person name="Dhooghe E."/>
        </authorList>
    </citation>
    <scope>NUCLEOTIDE SEQUENCE [LARGE SCALE GENOMIC DNA]</scope>
    <source>
        <strain evidence="2 3">GBBC3284</strain>
    </source>
</reference>
<sequence>MAKPSVFIGSSVEHKKLAETVQSLLDYDVSPIVWTQGTFEPTHSPLESLEVSLEKIDFAVLICAPEENDVSIKRGQTYKAVRDNIIFELGLFIGRLGRKRTFLISPRGVDLNLPTDLTGIFPETYDLNLLADNPEAALGPACAKIKRTISKLGTIPRGDATDVKEEPKEYAAETKDSRPLVSTPKSEWTLGEFEWRYLLARLTKNDAEAAQIDDAFHETAHSQTEESKAYWEAWKEYAILSSGQTGNLNLVRSNSERFADSSRIKEVLSRFIEHYGDPEQAGTLLDEALENADSMKLVCKIVNRAVAIHSTSNLQGQVLTYLTKLNSLPRSNHDDKVRYLRAVHTLAKAAGFEEISKTLMEMLLGAQPDDIHSRFKLAYDYSETNQSELALLHYDAIPVSERSGAAWNNLGVAYNRHQLRSMAVNAYREASKKGATIADGNLANLFLGAGFFDEARAQAETALIQPDHDKMVVAALSTLQEAMTNEATAKETLLAKSIARQKSRRAVGQRAIAFEGHEIEDEWMTPDGLLALKRDGLADYVGSLEFFRETTRAGLGLIAKHLVKERVQITIKLRRFGSSMEGTISRETPDLPSGILGLGRERKVLLAISEDGQTIRGIELDYEETPVSWTRKPAIRAIS</sequence>
<dbReference type="Pfam" id="PF10137">
    <property type="entry name" value="CAP12-PCTIR_TIR"/>
    <property type="match status" value="1"/>
</dbReference>
<evidence type="ECO:0000313" key="3">
    <source>
        <dbReference type="Proteomes" id="UP000315434"/>
    </source>
</evidence>
<protein>
    <recommendedName>
        <fullName evidence="1">CD-NTase-associated protein 12/Pycsar effector protein TIR domain-containing protein</fullName>
    </recommendedName>
</protein>
<organism evidence="2 3">
    <name type="scientific">Rhizobium rhizogenes</name>
    <name type="common">Agrobacterium rhizogenes</name>
    <dbReference type="NCBI Taxonomy" id="359"/>
    <lineage>
        <taxon>Bacteria</taxon>
        <taxon>Pseudomonadati</taxon>
        <taxon>Pseudomonadota</taxon>
        <taxon>Alphaproteobacteria</taxon>
        <taxon>Hyphomicrobiales</taxon>
        <taxon>Rhizobiaceae</taxon>
        <taxon>Rhizobium/Agrobacterium group</taxon>
        <taxon>Rhizobium</taxon>
    </lineage>
</organism>
<name>A0A546XI30_RHIRH</name>